<reference evidence="1 2" key="1">
    <citation type="submission" date="2017-08" db="EMBL/GenBank/DDBJ databases">
        <title>Infants hospitalized years apart are colonized by the same room-sourced microbial strains.</title>
        <authorList>
            <person name="Brooks B."/>
            <person name="Olm M.R."/>
            <person name="Firek B.A."/>
            <person name="Baker R."/>
            <person name="Thomas B.C."/>
            <person name="Morowitz M.J."/>
            <person name="Banfield J.F."/>
        </authorList>
    </citation>
    <scope>NUCLEOTIDE SEQUENCE [LARGE SCALE GENOMIC DNA]</scope>
    <source>
        <strain evidence="1">S2_018_000_R2_104</strain>
    </source>
</reference>
<sequence length="213" mass="24047">MSIDISVKTHPQFPATRFFILSGIDPITTPLTFSPGNVPARHEARDSEVEKAKDARFPMGAVLLKMPFFSQISIRNLKAGVSIDLTLVDGRRWDEPMQKRTLESYIEDRLKDGVQSVALIGIKDLTQEFRLAKFREDLDKYVSDHPVQKKVKDDGGAMYYKDFDAKTGHVHIAFAEACASGCSLAEVTQNVIRRDLTLKYPDVRDVDFVMVRP</sequence>
<accession>A0A2W5BUD1</accession>
<evidence type="ECO:0000313" key="1">
    <source>
        <dbReference type="EMBL" id="PZO86735.1"/>
    </source>
</evidence>
<protein>
    <submittedName>
        <fullName evidence="1">Uncharacterized protein</fullName>
    </submittedName>
</protein>
<dbReference type="AlphaFoldDB" id="A0A2W5BUD1"/>
<dbReference type="InterPro" id="IPR034904">
    <property type="entry name" value="FSCA_dom_sf"/>
</dbReference>
<evidence type="ECO:0000313" key="2">
    <source>
        <dbReference type="Proteomes" id="UP000249557"/>
    </source>
</evidence>
<dbReference type="EMBL" id="QFNK01000096">
    <property type="protein sequence ID" value="PZO86735.1"/>
    <property type="molecule type" value="Genomic_DNA"/>
</dbReference>
<dbReference type="Proteomes" id="UP000249557">
    <property type="component" value="Unassembled WGS sequence"/>
</dbReference>
<gene>
    <name evidence="1" type="ORF">DI626_05710</name>
</gene>
<proteinExistence type="predicted"/>
<dbReference type="Gene3D" id="3.30.300.130">
    <property type="entry name" value="Fe-S cluster assembly (FSCA)"/>
    <property type="match status" value="1"/>
</dbReference>
<organism evidence="1 2">
    <name type="scientific">Micavibrio aeruginosavorus</name>
    <dbReference type="NCBI Taxonomy" id="349221"/>
    <lineage>
        <taxon>Bacteria</taxon>
        <taxon>Pseudomonadati</taxon>
        <taxon>Bdellovibrionota</taxon>
        <taxon>Bdellovibrionia</taxon>
        <taxon>Bdellovibrionales</taxon>
        <taxon>Pseudobdellovibrionaceae</taxon>
        <taxon>Micavibrio</taxon>
    </lineage>
</organism>
<comment type="caution">
    <text evidence="1">The sequence shown here is derived from an EMBL/GenBank/DDBJ whole genome shotgun (WGS) entry which is preliminary data.</text>
</comment>
<name>A0A2W5BUD1_9BACT</name>